<keyword evidence="4" id="KW-1185">Reference proteome</keyword>
<protein>
    <submittedName>
        <fullName evidence="3">DUF1016 N-terminal domain-containing protein</fullName>
    </submittedName>
</protein>
<evidence type="ECO:0000259" key="2">
    <source>
        <dbReference type="Pfam" id="PF17761"/>
    </source>
</evidence>
<keyword evidence="1" id="KW-1133">Transmembrane helix</keyword>
<proteinExistence type="predicted"/>
<sequence>MQPTYTDFLATIKTRIQQAQYEARDVVNQQLIGLYWDMSGMIVEKQGSDGWGKSVMEQLSQDLQAAFPGISGFSVANLWRMRNFFLTYRELSNLAPLAREIAWRAGVFLGFVTLSSSFVVWWLWN</sequence>
<dbReference type="Proteomes" id="UP001596106">
    <property type="component" value="Unassembled WGS sequence"/>
</dbReference>
<dbReference type="Pfam" id="PF17761">
    <property type="entry name" value="DUF1016_N"/>
    <property type="match status" value="1"/>
</dbReference>
<dbReference type="EMBL" id="JBHSMA010000001">
    <property type="protein sequence ID" value="MFC5407676.1"/>
    <property type="molecule type" value="Genomic_DNA"/>
</dbReference>
<organism evidence="3 4">
    <name type="scientific">Larkinella bovis</name>
    <dbReference type="NCBI Taxonomy" id="683041"/>
    <lineage>
        <taxon>Bacteria</taxon>
        <taxon>Pseudomonadati</taxon>
        <taxon>Bacteroidota</taxon>
        <taxon>Cytophagia</taxon>
        <taxon>Cytophagales</taxon>
        <taxon>Spirosomataceae</taxon>
        <taxon>Larkinella</taxon>
    </lineage>
</organism>
<dbReference type="PANTHER" id="PTHR30547:SF5">
    <property type="entry name" value="NUCLEASE YHCG-RELATED"/>
    <property type="match status" value="1"/>
</dbReference>
<dbReference type="PANTHER" id="PTHR30547">
    <property type="entry name" value="UNCHARACTERIZED PROTEIN YHCG-RELATED"/>
    <property type="match status" value="1"/>
</dbReference>
<name>A0ABW0I2E0_9BACT</name>
<comment type="caution">
    <text evidence="3">The sequence shown here is derived from an EMBL/GenBank/DDBJ whole genome shotgun (WGS) entry which is preliminary data.</text>
</comment>
<dbReference type="InterPro" id="IPR053148">
    <property type="entry name" value="PD-DEXK-like_domain"/>
</dbReference>
<keyword evidence="1" id="KW-0472">Membrane</keyword>
<dbReference type="RefSeq" id="WP_379840358.1">
    <property type="nucleotide sequence ID" value="NZ_JBHSMA010000001.1"/>
</dbReference>
<reference evidence="4" key="1">
    <citation type="journal article" date="2019" name="Int. J. Syst. Evol. Microbiol.">
        <title>The Global Catalogue of Microorganisms (GCM) 10K type strain sequencing project: providing services to taxonomists for standard genome sequencing and annotation.</title>
        <authorList>
            <consortium name="The Broad Institute Genomics Platform"/>
            <consortium name="The Broad Institute Genome Sequencing Center for Infectious Disease"/>
            <person name="Wu L."/>
            <person name="Ma J."/>
        </authorList>
    </citation>
    <scope>NUCLEOTIDE SEQUENCE [LARGE SCALE GENOMIC DNA]</scope>
    <source>
        <strain evidence="4">CCUG 55250</strain>
    </source>
</reference>
<accession>A0ABW0I2E0</accession>
<feature type="transmembrane region" description="Helical" evidence="1">
    <location>
        <begin position="101"/>
        <end position="124"/>
    </location>
</feature>
<feature type="domain" description="YhcG N-terminal" evidence="2">
    <location>
        <begin position="12"/>
        <end position="105"/>
    </location>
</feature>
<evidence type="ECO:0000313" key="3">
    <source>
        <dbReference type="EMBL" id="MFC5407676.1"/>
    </source>
</evidence>
<dbReference type="InterPro" id="IPR041527">
    <property type="entry name" value="YhcG_N"/>
</dbReference>
<evidence type="ECO:0000313" key="4">
    <source>
        <dbReference type="Proteomes" id="UP001596106"/>
    </source>
</evidence>
<keyword evidence="1" id="KW-0812">Transmembrane</keyword>
<evidence type="ECO:0000256" key="1">
    <source>
        <dbReference type="SAM" id="Phobius"/>
    </source>
</evidence>
<gene>
    <name evidence="3" type="ORF">ACFPMF_00025</name>
</gene>